<dbReference type="PANTHER" id="PTHR35812">
    <property type="entry name" value="LIPOPROTEIN"/>
    <property type="match status" value="1"/>
</dbReference>
<evidence type="ECO:0000313" key="3">
    <source>
        <dbReference type="EMBL" id="SPS06575.1"/>
    </source>
</evidence>
<reference evidence="3" key="1">
    <citation type="submission" date="2018-05" db="EMBL/GenBank/DDBJ databases">
        <authorList>
            <person name="Lanie J.A."/>
            <person name="Ng W.-L."/>
            <person name="Kazmierczak K.M."/>
            <person name="Andrzejewski T.M."/>
            <person name="Davidsen T.M."/>
            <person name="Wayne K.J."/>
            <person name="Tettelin H."/>
            <person name="Glass J.I."/>
            <person name="Rusch D."/>
            <person name="Podicherti R."/>
            <person name="Tsui H.-C.T."/>
            <person name="Winkler M.E."/>
        </authorList>
    </citation>
    <scope>NUCLEOTIDE SEQUENCE</scope>
    <source>
        <strain evidence="3">KNB</strain>
    </source>
</reference>
<gene>
    <name evidence="3" type="ORF">NITFAB_2168</name>
</gene>
<dbReference type="Pfam" id="PF07603">
    <property type="entry name" value="Lcl_C"/>
    <property type="match status" value="1"/>
</dbReference>
<name>A0A2X0SNT0_9PROT</name>
<proteinExistence type="predicted"/>
<dbReference type="EMBL" id="LS423452">
    <property type="protein sequence ID" value="SPS06575.1"/>
    <property type="molecule type" value="Genomic_DNA"/>
</dbReference>
<organism evidence="3">
    <name type="scientific">Candidatus Nitrotoga fabula</name>
    <dbReference type="NCBI Taxonomy" id="2182327"/>
    <lineage>
        <taxon>Bacteria</taxon>
        <taxon>Pseudomonadati</taxon>
        <taxon>Pseudomonadota</taxon>
        <taxon>Betaproteobacteria</taxon>
        <taxon>Nitrosomonadales</taxon>
        <taxon>Gallionellaceae</taxon>
        <taxon>Candidatus Nitrotoga</taxon>
    </lineage>
</organism>
<dbReference type="PANTHER" id="PTHR35812:SF1">
    <property type="entry name" value="LIPOPROTEIN"/>
    <property type="match status" value="1"/>
</dbReference>
<evidence type="ECO:0000259" key="2">
    <source>
        <dbReference type="Pfam" id="PF07603"/>
    </source>
</evidence>
<dbReference type="InterPro" id="IPR011460">
    <property type="entry name" value="Lcl_C"/>
</dbReference>
<dbReference type="AlphaFoldDB" id="A0A2X0SNT0"/>
<evidence type="ECO:0000256" key="1">
    <source>
        <dbReference type="SAM" id="MobiDB-lite"/>
    </source>
</evidence>
<sequence>MQNENDNSQLQEGTSAEQPTARFIISEDGAEVTDNTTGLIWRRCPEGMTASIHGCIGVPALYNLEEALQQAAKVARSTGKPWRLPKVDELQTIVDPTRRDPSIDTDIFPGTPGAPFFTSSPDGALIWYVSFYIGKIFSEYSAIPNHVRLVRSS</sequence>
<feature type="region of interest" description="Disordered" evidence="1">
    <location>
        <begin position="1"/>
        <end position="28"/>
    </location>
</feature>
<feature type="compositionally biased region" description="Polar residues" evidence="1">
    <location>
        <begin position="1"/>
        <end position="18"/>
    </location>
</feature>
<protein>
    <recommendedName>
        <fullName evidence="2">Lcl C-terminal domain-containing protein</fullName>
    </recommendedName>
</protein>
<feature type="domain" description="Lcl C-terminal" evidence="2">
    <location>
        <begin position="32"/>
        <end position="151"/>
    </location>
</feature>
<accession>A0A2X0SNT0</accession>